<dbReference type="PANTHER" id="PTHR12903">
    <property type="entry name" value="MITOCHONDRIAL RIBOSOMAL PROTEIN L24"/>
    <property type="match status" value="1"/>
</dbReference>
<dbReference type="InterPro" id="IPR005824">
    <property type="entry name" value="KOW"/>
</dbReference>
<feature type="region of interest" description="Disordered" evidence="7">
    <location>
        <begin position="83"/>
        <end position="123"/>
    </location>
</feature>
<keyword evidence="2 5" id="KW-0689">Ribosomal protein</keyword>
<dbReference type="GO" id="GO:0006412">
    <property type="term" value="P:translation"/>
    <property type="evidence" value="ECO:0007669"/>
    <property type="project" value="UniProtKB-UniRule"/>
</dbReference>
<dbReference type="InterPro" id="IPR041988">
    <property type="entry name" value="Ribosomal_uL24_KOW"/>
</dbReference>
<gene>
    <name evidence="5" type="primary">rplX</name>
    <name evidence="9" type="ORF">SD10_25310</name>
</gene>
<comment type="similarity">
    <text evidence="1 5 6">Belongs to the universal ribosomal protein uL24 family.</text>
</comment>
<evidence type="ECO:0000259" key="8">
    <source>
        <dbReference type="SMART" id="SM00739"/>
    </source>
</evidence>
<dbReference type="HOGENOM" id="CLU_093315_2_3_10"/>
<dbReference type="Proteomes" id="UP000033054">
    <property type="component" value="Chromosome"/>
</dbReference>
<dbReference type="InterPro" id="IPR057264">
    <property type="entry name" value="Ribosomal_uL24_C"/>
</dbReference>
<comment type="function">
    <text evidence="5">One of two assembly initiator proteins, it binds directly to the 5'-end of the 23S rRNA, where it nucleates assembly of the 50S subunit.</text>
</comment>
<dbReference type="InterPro" id="IPR003256">
    <property type="entry name" value="Ribosomal_uL24"/>
</dbReference>
<keyword evidence="3 5" id="KW-0687">Ribonucleoprotein</keyword>
<dbReference type="AlphaFoldDB" id="A0A0E3V9J4"/>
<dbReference type="Pfam" id="PF17136">
    <property type="entry name" value="ribosomal_L24"/>
    <property type="match status" value="1"/>
</dbReference>
<dbReference type="EMBL" id="CP010429">
    <property type="protein sequence ID" value="AKD57717.1"/>
    <property type="molecule type" value="Genomic_DNA"/>
</dbReference>
<dbReference type="STRING" id="1379870.SD10_25310"/>
<feature type="domain" description="KOW" evidence="8">
    <location>
        <begin position="13"/>
        <end position="40"/>
    </location>
</feature>
<proteinExistence type="inferred from homology"/>
<organism evidence="9 10">
    <name type="scientific">Spirosoma radiotolerans</name>
    <dbReference type="NCBI Taxonomy" id="1379870"/>
    <lineage>
        <taxon>Bacteria</taxon>
        <taxon>Pseudomonadati</taxon>
        <taxon>Bacteroidota</taxon>
        <taxon>Cytophagia</taxon>
        <taxon>Cytophagales</taxon>
        <taxon>Cytophagaceae</taxon>
        <taxon>Spirosoma</taxon>
    </lineage>
</organism>
<reference evidence="9 10" key="1">
    <citation type="journal article" date="2014" name="Curr. Microbiol.">
        <title>Spirosoma radiotolerans sp. nov., a gamma-radiation-resistant bacterium isolated from gamma ray-irradiated soil.</title>
        <authorList>
            <person name="Lee J.J."/>
            <person name="Srinivasan S."/>
            <person name="Lim S."/>
            <person name="Joe M."/>
            <person name="Im S."/>
            <person name="Bae S.I."/>
            <person name="Park K.R."/>
            <person name="Han J.H."/>
            <person name="Park S.H."/>
            <person name="Joo B.M."/>
            <person name="Park S.J."/>
            <person name="Kim M.K."/>
        </authorList>
    </citation>
    <scope>NUCLEOTIDE SEQUENCE [LARGE SCALE GENOMIC DNA]</scope>
    <source>
        <strain evidence="9 10">DG5A</strain>
    </source>
</reference>
<dbReference type="SMART" id="SM00739">
    <property type="entry name" value="KOW"/>
    <property type="match status" value="1"/>
</dbReference>
<evidence type="ECO:0000256" key="3">
    <source>
        <dbReference type="ARBA" id="ARBA00023274"/>
    </source>
</evidence>
<dbReference type="GO" id="GO:0019843">
    <property type="term" value="F:rRNA binding"/>
    <property type="evidence" value="ECO:0007669"/>
    <property type="project" value="UniProtKB-UniRule"/>
</dbReference>
<evidence type="ECO:0000256" key="6">
    <source>
        <dbReference type="RuleBase" id="RU003477"/>
    </source>
</evidence>
<dbReference type="HAMAP" id="MF_01326_B">
    <property type="entry name" value="Ribosomal_uL24_B"/>
    <property type="match status" value="1"/>
</dbReference>
<dbReference type="InterPro" id="IPR008991">
    <property type="entry name" value="Translation_prot_SH3-like_sf"/>
</dbReference>
<protein>
    <recommendedName>
        <fullName evidence="4 5">Large ribosomal subunit protein uL24</fullName>
    </recommendedName>
</protein>
<evidence type="ECO:0000313" key="9">
    <source>
        <dbReference type="EMBL" id="AKD57717.1"/>
    </source>
</evidence>
<evidence type="ECO:0000256" key="4">
    <source>
        <dbReference type="ARBA" id="ARBA00035206"/>
    </source>
</evidence>
<evidence type="ECO:0000256" key="7">
    <source>
        <dbReference type="SAM" id="MobiDB-lite"/>
    </source>
</evidence>
<dbReference type="CDD" id="cd06089">
    <property type="entry name" value="KOW_RPL26"/>
    <property type="match status" value="1"/>
</dbReference>
<dbReference type="RefSeq" id="WP_046577828.1">
    <property type="nucleotide sequence ID" value="NZ_CP010429.1"/>
</dbReference>
<dbReference type="SUPFAM" id="SSF50104">
    <property type="entry name" value="Translation proteins SH3-like domain"/>
    <property type="match status" value="1"/>
</dbReference>
<dbReference type="GO" id="GO:0003735">
    <property type="term" value="F:structural constituent of ribosome"/>
    <property type="evidence" value="ECO:0007669"/>
    <property type="project" value="InterPro"/>
</dbReference>
<sequence length="123" mass="13423">MEKKITLPKHKFHIKSGDTVVVIGGNSKGQRGVVKEVIVEKDRARVEGVAMITKHLKPTASNPQGSLEKTEGSIHISNLKLVDPATGEPTRTGRKVNEKGKLQRFSKKTGNFIPDRSADAGRK</sequence>
<evidence type="ECO:0000313" key="10">
    <source>
        <dbReference type="Proteomes" id="UP000033054"/>
    </source>
</evidence>
<evidence type="ECO:0000256" key="1">
    <source>
        <dbReference type="ARBA" id="ARBA00010618"/>
    </source>
</evidence>
<comment type="function">
    <text evidence="5">One of the proteins that surrounds the polypeptide exit tunnel on the outside of the subunit.</text>
</comment>
<dbReference type="Gene3D" id="2.30.30.30">
    <property type="match status" value="1"/>
</dbReference>
<dbReference type="KEGG" id="srd:SD10_25310"/>
<name>A0A0E3V9J4_9BACT</name>
<dbReference type="PROSITE" id="PS01108">
    <property type="entry name" value="RIBOSOMAL_L24"/>
    <property type="match status" value="1"/>
</dbReference>
<dbReference type="PATRIC" id="fig|1379870.5.peg.5476"/>
<dbReference type="OrthoDB" id="9807419at2"/>
<accession>A0A0E3V9J4</accession>
<keyword evidence="10" id="KW-1185">Reference proteome</keyword>
<keyword evidence="5" id="KW-0699">rRNA-binding</keyword>
<dbReference type="InterPro" id="IPR005825">
    <property type="entry name" value="Ribosomal_uL24_CS"/>
</dbReference>
<dbReference type="GO" id="GO:0005840">
    <property type="term" value="C:ribosome"/>
    <property type="evidence" value="ECO:0007669"/>
    <property type="project" value="UniProtKB-KW"/>
</dbReference>
<dbReference type="NCBIfam" id="TIGR01079">
    <property type="entry name" value="rplX_bact"/>
    <property type="match status" value="1"/>
</dbReference>
<dbReference type="GO" id="GO:1990904">
    <property type="term" value="C:ribonucleoprotein complex"/>
    <property type="evidence" value="ECO:0007669"/>
    <property type="project" value="UniProtKB-KW"/>
</dbReference>
<comment type="subunit">
    <text evidence="5">Part of the 50S ribosomal subunit.</text>
</comment>
<dbReference type="InterPro" id="IPR014722">
    <property type="entry name" value="Rib_uL2_dom2"/>
</dbReference>
<evidence type="ECO:0000256" key="5">
    <source>
        <dbReference type="HAMAP-Rule" id="MF_01326"/>
    </source>
</evidence>
<dbReference type="Pfam" id="PF00467">
    <property type="entry name" value="KOW"/>
    <property type="match status" value="1"/>
</dbReference>
<keyword evidence="5" id="KW-0694">RNA-binding</keyword>
<evidence type="ECO:0000256" key="2">
    <source>
        <dbReference type="ARBA" id="ARBA00022980"/>
    </source>
</evidence>